<dbReference type="GO" id="GO:0003735">
    <property type="term" value="F:structural constituent of ribosome"/>
    <property type="evidence" value="ECO:0007669"/>
    <property type="project" value="InterPro"/>
</dbReference>
<evidence type="ECO:0000256" key="5">
    <source>
        <dbReference type="ARBA" id="ARBA00035321"/>
    </source>
</evidence>
<feature type="region of interest" description="Disordered" evidence="6">
    <location>
        <begin position="192"/>
        <end position="213"/>
    </location>
</feature>
<dbReference type="Gene3D" id="1.20.5.110">
    <property type="match status" value="1"/>
</dbReference>
<dbReference type="PANTHER" id="PTHR11722:SF0">
    <property type="entry name" value="LARGE RIBOSOMAL SUBUNIT PROTEIN EL13"/>
    <property type="match status" value="1"/>
</dbReference>
<comment type="similarity">
    <text evidence="1">Belongs to the eukaryotic ribosomal protein eL13 family.</text>
</comment>
<evidence type="ECO:0000313" key="7">
    <source>
        <dbReference type="EMBL" id="ADY48358.1"/>
    </source>
</evidence>
<dbReference type="Pfam" id="PF01294">
    <property type="entry name" value="Ribosomal_L13e"/>
    <property type="match status" value="1"/>
</dbReference>
<reference evidence="7" key="1">
    <citation type="journal article" date="2011" name="Genome Res.">
        <title>Deep small RNA sequencing from the nematode Ascaris reveals conservation, functional diversification, and novel developmental profiles.</title>
        <authorList>
            <person name="Wang J."/>
            <person name="Czech B."/>
            <person name="Crunk A."/>
            <person name="Wallace A."/>
            <person name="Mitreva M."/>
            <person name="Hannon G.J."/>
            <person name="Davis R.E."/>
        </authorList>
    </citation>
    <scope>NUCLEOTIDE SEQUENCE</scope>
</reference>
<dbReference type="PANTHER" id="PTHR11722">
    <property type="entry name" value="60S RIBOSOMAL PROTEIN L13"/>
    <property type="match status" value="1"/>
</dbReference>
<evidence type="ECO:0000256" key="3">
    <source>
        <dbReference type="ARBA" id="ARBA00023274"/>
    </source>
</evidence>
<keyword evidence="3" id="KW-0687">Ribonucleoprotein</keyword>
<protein>
    <recommendedName>
        <fullName evidence="4">Large ribosomal subunit protein eL13</fullName>
    </recommendedName>
    <alternativeName>
        <fullName evidence="5">60S ribosomal protein L13</fullName>
    </alternativeName>
</protein>
<sequence length="213" mass="24712">MAPKRNNVIPDGHFHKHWATRVRTWFNQTARKQRRRRNRVTKALSCAPRPSCGLFRPVVRCPTNRHNKKERLGYGFTLDELEVVGIGMKEARTIGIAVDYRRVNRSCESLQRNVQRLREYKSKLLLFPKKLNAPKKGDSSANELKLAAQARGVILPLRPLAHKEKARVVMPEEVEFDVYKYLRRMRADKRLKGVREKKTREAAEDGGMGSARR</sequence>
<evidence type="ECO:0000256" key="1">
    <source>
        <dbReference type="ARBA" id="ARBA00005640"/>
    </source>
</evidence>
<accession>F1LE04</accession>
<dbReference type="InterPro" id="IPR001380">
    <property type="entry name" value="Ribosomal_eL13"/>
</dbReference>
<organism evidence="7">
    <name type="scientific">Ascaris suum</name>
    <name type="common">Pig roundworm</name>
    <name type="synonym">Ascaris lumbricoides</name>
    <dbReference type="NCBI Taxonomy" id="6253"/>
    <lineage>
        <taxon>Eukaryota</taxon>
        <taxon>Metazoa</taxon>
        <taxon>Ecdysozoa</taxon>
        <taxon>Nematoda</taxon>
        <taxon>Chromadorea</taxon>
        <taxon>Rhabditida</taxon>
        <taxon>Spirurina</taxon>
        <taxon>Ascaridomorpha</taxon>
        <taxon>Ascaridoidea</taxon>
        <taxon>Ascarididae</taxon>
        <taxon>Ascaris</taxon>
    </lineage>
</organism>
<proteinExistence type="evidence at transcript level"/>
<dbReference type="HAMAP" id="MF_00499">
    <property type="entry name" value="Ribosomal_eL13"/>
    <property type="match status" value="1"/>
</dbReference>
<dbReference type="AlphaFoldDB" id="F1LE04"/>
<feature type="compositionally biased region" description="Basic and acidic residues" evidence="6">
    <location>
        <begin position="192"/>
        <end position="203"/>
    </location>
</feature>
<evidence type="ECO:0000256" key="6">
    <source>
        <dbReference type="SAM" id="MobiDB-lite"/>
    </source>
</evidence>
<dbReference type="GO" id="GO:0022625">
    <property type="term" value="C:cytosolic large ribosomal subunit"/>
    <property type="evidence" value="ECO:0007669"/>
    <property type="project" value="TreeGrafter"/>
</dbReference>
<name>F1LE04_ASCSU</name>
<keyword evidence="2 7" id="KW-0689">Ribosomal protein</keyword>
<dbReference type="GO" id="GO:0006412">
    <property type="term" value="P:translation"/>
    <property type="evidence" value="ECO:0007669"/>
    <property type="project" value="InterPro"/>
</dbReference>
<evidence type="ECO:0000256" key="4">
    <source>
        <dbReference type="ARBA" id="ARBA00035216"/>
    </source>
</evidence>
<dbReference type="GO" id="GO:0003723">
    <property type="term" value="F:RNA binding"/>
    <property type="evidence" value="ECO:0007669"/>
    <property type="project" value="TreeGrafter"/>
</dbReference>
<dbReference type="EMBL" id="JI179860">
    <property type="protein sequence ID" value="ADY48358.1"/>
    <property type="molecule type" value="mRNA"/>
</dbReference>
<evidence type="ECO:0000256" key="2">
    <source>
        <dbReference type="ARBA" id="ARBA00022980"/>
    </source>
</evidence>